<reference evidence="4" key="2">
    <citation type="submission" date="2001-05" db="EMBL/GenBank/DDBJ databases">
        <title>Oryza sativa nipponbare(GA3) genomic DNA, chromosome 6, PAC clone:P0664F03.</title>
        <authorList>
            <person name="Sasaki T."/>
            <person name="Matsumoto T."/>
            <person name="Yamamoto K."/>
        </authorList>
    </citation>
    <scope>NUCLEOTIDE SEQUENCE</scope>
</reference>
<dbReference type="AlphaFoldDB" id="Q656B3"/>
<dbReference type="PANTHER" id="PTHR11886:SF35">
    <property type="entry name" value="DYNEIN LIGHT CHAIN"/>
    <property type="match status" value="1"/>
</dbReference>
<feature type="region of interest" description="Disordered" evidence="1">
    <location>
        <begin position="25"/>
        <end position="52"/>
    </location>
</feature>
<reference evidence="5" key="4">
    <citation type="journal article" date="2008" name="Nucleic Acids Res.">
        <title>The rice annotation project database (RAP-DB): 2008 update.</title>
        <authorList>
            <consortium name="The rice annotation project (RAP)"/>
        </authorList>
    </citation>
    <scope>GENOME REANNOTATION</scope>
    <source>
        <strain evidence="5">cv. Nipponbare</strain>
    </source>
</reference>
<evidence type="ECO:0000256" key="2">
    <source>
        <dbReference type="SAM" id="SignalP"/>
    </source>
</evidence>
<feature type="chain" id="PRO_5010141241" description="Dynein light chain" evidence="2">
    <location>
        <begin position="22"/>
        <end position="319"/>
    </location>
</feature>
<dbReference type="Proteomes" id="UP000000763">
    <property type="component" value="Chromosome 6"/>
</dbReference>
<dbReference type="Gene3D" id="3.30.740.10">
    <property type="entry name" value="Protein Inhibitor Of Neuronal Nitric Oxide Synthase"/>
    <property type="match status" value="1"/>
</dbReference>
<feature type="signal peptide" evidence="2">
    <location>
        <begin position="1"/>
        <end position="21"/>
    </location>
</feature>
<dbReference type="SMART" id="SM01375">
    <property type="entry name" value="Dynein_light"/>
    <property type="match status" value="1"/>
</dbReference>
<feature type="compositionally biased region" description="Pro residues" evidence="1">
    <location>
        <begin position="42"/>
        <end position="52"/>
    </location>
</feature>
<proteinExistence type="predicted"/>
<evidence type="ECO:0000313" key="4">
    <source>
        <dbReference type="EMBL" id="BAD45354.1"/>
    </source>
</evidence>
<dbReference type="EMBL" id="AP003577">
    <property type="protein sequence ID" value="BAD45354.1"/>
    <property type="molecule type" value="Genomic_DNA"/>
</dbReference>
<dbReference type="PANTHER" id="PTHR11886">
    <property type="entry name" value="DYNEIN LIGHT CHAIN"/>
    <property type="match status" value="1"/>
</dbReference>
<name>Q656B3_ORYSJ</name>
<evidence type="ECO:0000313" key="5">
    <source>
        <dbReference type="Proteomes" id="UP000000763"/>
    </source>
</evidence>
<evidence type="ECO:0008006" key="6">
    <source>
        <dbReference type="Google" id="ProtNLM"/>
    </source>
</evidence>
<dbReference type="GO" id="GO:0030286">
    <property type="term" value="C:dynein complex"/>
    <property type="evidence" value="ECO:0007669"/>
    <property type="project" value="InterPro"/>
</dbReference>
<evidence type="ECO:0000256" key="1">
    <source>
        <dbReference type="SAM" id="MobiDB-lite"/>
    </source>
</evidence>
<dbReference type="InterPro" id="IPR037177">
    <property type="entry name" value="DLC_sf"/>
</dbReference>
<evidence type="ECO:0000313" key="3">
    <source>
        <dbReference type="EMBL" id="BAD45252.1"/>
    </source>
</evidence>
<protein>
    <recommendedName>
        <fullName evidence="6">Dynein light chain</fullName>
    </recommendedName>
</protein>
<organism evidence="4 5">
    <name type="scientific">Oryza sativa subsp. japonica</name>
    <name type="common">Rice</name>
    <dbReference type="NCBI Taxonomy" id="39947"/>
    <lineage>
        <taxon>Eukaryota</taxon>
        <taxon>Viridiplantae</taxon>
        <taxon>Streptophyta</taxon>
        <taxon>Embryophyta</taxon>
        <taxon>Tracheophyta</taxon>
        <taxon>Spermatophyta</taxon>
        <taxon>Magnoliopsida</taxon>
        <taxon>Liliopsida</taxon>
        <taxon>Poales</taxon>
        <taxon>Poaceae</taxon>
        <taxon>BOP clade</taxon>
        <taxon>Oryzoideae</taxon>
        <taxon>Oryzeae</taxon>
        <taxon>Oryzinae</taxon>
        <taxon>Oryza</taxon>
        <taxon>Oryza sativa</taxon>
    </lineage>
</organism>
<dbReference type="EMBL" id="AP003521">
    <property type="protein sequence ID" value="BAD45252.1"/>
    <property type="molecule type" value="Genomic_DNA"/>
</dbReference>
<dbReference type="GO" id="GO:0007017">
    <property type="term" value="P:microtubule-based process"/>
    <property type="evidence" value="ECO:0007669"/>
    <property type="project" value="InterPro"/>
</dbReference>
<accession>Q656B3</accession>
<gene>
    <name evidence="3" type="ORF">P0025G03.16</name>
    <name evidence="4" type="ORF">P0664F03.49</name>
</gene>
<sequence>MAPSSLLALLVVRVRVATASAGAVTVGGWRGPPPTATASRPPRAPRLLAPPPPLAGHKIQIKSANMKEEMRQEAFDIDRVAFEKHTMEKDIVEYIKEFDKNHGPTWHCIVGHNFGTPLSCWKLLCTCGPTSRLARFSSPCRIASAVPHAPATPQRYAPVALAWHGCRQVKSGSQNHKQILGSCESFTLGIWVTIPYPAHCFFFTIKERAYGTPPIKLRFMIVIFKVVCSPKVEVGVDLMLNIVNVERVALFRQNPVTVYYHHVGVRREFGEGVTFASSVPSHVPRPSSNMDFVVALPRRCQATVYPVPVHFRRVNNVVT</sequence>
<dbReference type="SUPFAM" id="SSF54648">
    <property type="entry name" value="DLC"/>
    <property type="match status" value="1"/>
</dbReference>
<keyword evidence="2" id="KW-0732">Signal</keyword>
<reference evidence="5" key="3">
    <citation type="journal article" date="2005" name="Nature">
        <title>The map-based sequence of the rice genome.</title>
        <authorList>
            <consortium name="International rice genome sequencing project (IRGSP)"/>
            <person name="Matsumoto T."/>
            <person name="Wu J."/>
            <person name="Kanamori H."/>
            <person name="Katayose Y."/>
            <person name="Fujisawa M."/>
            <person name="Namiki N."/>
            <person name="Mizuno H."/>
            <person name="Yamamoto K."/>
            <person name="Antonio B.A."/>
            <person name="Baba T."/>
            <person name="Sakata K."/>
            <person name="Nagamura Y."/>
            <person name="Aoki H."/>
            <person name="Arikawa K."/>
            <person name="Arita K."/>
            <person name="Bito T."/>
            <person name="Chiden Y."/>
            <person name="Fujitsuka N."/>
            <person name="Fukunaka R."/>
            <person name="Hamada M."/>
            <person name="Harada C."/>
            <person name="Hayashi A."/>
            <person name="Hijishita S."/>
            <person name="Honda M."/>
            <person name="Hosokawa S."/>
            <person name="Ichikawa Y."/>
            <person name="Idonuma A."/>
            <person name="Iijima M."/>
            <person name="Ikeda M."/>
            <person name="Ikeno M."/>
            <person name="Ito K."/>
            <person name="Ito S."/>
            <person name="Ito T."/>
            <person name="Ito Y."/>
            <person name="Ito Y."/>
            <person name="Iwabuchi A."/>
            <person name="Kamiya K."/>
            <person name="Karasawa W."/>
            <person name="Kurita K."/>
            <person name="Katagiri S."/>
            <person name="Kikuta A."/>
            <person name="Kobayashi H."/>
            <person name="Kobayashi N."/>
            <person name="Machita K."/>
            <person name="Maehara T."/>
            <person name="Masukawa M."/>
            <person name="Mizubayashi T."/>
            <person name="Mukai Y."/>
            <person name="Nagasaki H."/>
            <person name="Nagata Y."/>
            <person name="Naito S."/>
            <person name="Nakashima M."/>
            <person name="Nakama Y."/>
            <person name="Nakamichi Y."/>
            <person name="Nakamura M."/>
            <person name="Meguro A."/>
            <person name="Negishi M."/>
            <person name="Ohta I."/>
            <person name="Ohta T."/>
            <person name="Okamoto M."/>
            <person name="Ono N."/>
            <person name="Saji S."/>
            <person name="Sakaguchi M."/>
            <person name="Sakai K."/>
            <person name="Shibata M."/>
            <person name="Shimokawa T."/>
            <person name="Song J."/>
            <person name="Takazaki Y."/>
            <person name="Terasawa K."/>
            <person name="Tsugane M."/>
            <person name="Tsuji K."/>
            <person name="Ueda S."/>
            <person name="Waki K."/>
            <person name="Yamagata H."/>
            <person name="Yamamoto M."/>
            <person name="Yamamoto S."/>
            <person name="Yamane H."/>
            <person name="Yoshiki S."/>
            <person name="Yoshihara R."/>
            <person name="Yukawa K."/>
            <person name="Zhong H."/>
            <person name="Yano M."/>
            <person name="Yuan Q."/>
            <person name="Ouyang S."/>
            <person name="Liu J."/>
            <person name="Jones K.M."/>
            <person name="Gansberger K."/>
            <person name="Moffat K."/>
            <person name="Hill J."/>
            <person name="Bera J."/>
            <person name="Fadrosh D."/>
            <person name="Jin S."/>
            <person name="Johri S."/>
            <person name="Kim M."/>
            <person name="Overton L."/>
            <person name="Reardon M."/>
            <person name="Tsitrin T."/>
            <person name="Vuong H."/>
            <person name="Weaver B."/>
            <person name="Ciecko A."/>
            <person name="Tallon L."/>
            <person name="Jackson J."/>
            <person name="Pai G."/>
            <person name="Aken S.V."/>
            <person name="Utterback T."/>
            <person name="Reidmuller S."/>
            <person name="Feldblyum T."/>
            <person name="Hsiao J."/>
            <person name="Zismann V."/>
            <person name="Iobst S."/>
            <person name="de Vazeille A.R."/>
            <person name="Buell C.R."/>
            <person name="Ying K."/>
            <person name="Li Y."/>
            <person name="Lu T."/>
            <person name="Huang Y."/>
            <person name="Zhao Q."/>
            <person name="Feng Q."/>
            <person name="Zhang L."/>
            <person name="Zhu J."/>
            <person name="Weng Q."/>
            <person name="Mu J."/>
            <person name="Lu Y."/>
            <person name="Fan D."/>
            <person name="Liu Y."/>
            <person name="Guan J."/>
            <person name="Zhang Y."/>
            <person name="Yu S."/>
            <person name="Liu X."/>
            <person name="Zhang Y."/>
            <person name="Hong G."/>
            <person name="Han B."/>
            <person name="Choisne N."/>
            <person name="Demange N."/>
            <person name="Orjeda G."/>
            <person name="Samain S."/>
            <person name="Cattolico L."/>
            <person name="Pelletier E."/>
            <person name="Couloux A."/>
            <person name="Segurens B."/>
            <person name="Wincker P."/>
            <person name="D'Hont A."/>
            <person name="Scarpelli C."/>
            <person name="Weissenbach J."/>
            <person name="Salanoubat M."/>
            <person name="Quetier F."/>
            <person name="Yu Y."/>
            <person name="Kim H.R."/>
            <person name="Rambo T."/>
            <person name="Currie J."/>
            <person name="Collura K."/>
            <person name="Luo M."/>
            <person name="Yang T."/>
            <person name="Ammiraju J.S.S."/>
            <person name="Engler F."/>
            <person name="Soderlund C."/>
            <person name="Wing R.A."/>
            <person name="Palmer L.E."/>
            <person name="de la Bastide M."/>
            <person name="Spiegel L."/>
            <person name="Nascimento L."/>
            <person name="Zutavern T."/>
            <person name="O'Shaughnessy A."/>
            <person name="Dike S."/>
            <person name="Dedhia N."/>
            <person name="Preston R."/>
            <person name="Balija V."/>
            <person name="McCombie W.R."/>
            <person name="Chow T."/>
            <person name="Chen H."/>
            <person name="Chung M."/>
            <person name="Chen C."/>
            <person name="Shaw J."/>
            <person name="Wu H."/>
            <person name="Hsiao K."/>
            <person name="Chao Y."/>
            <person name="Chu M."/>
            <person name="Cheng C."/>
            <person name="Hour A."/>
            <person name="Lee P."/>
            <person name="Lin S."/>
            <person name="Lin Y."/>
            <person name="Liou J."/>
            <person name="Liu S."/>
            <person name="Hsing Y."/>
            <person name="Raghuvanshi S."/>
            <person name="Mohanty A."/>
            <person name="Bharti A.K."/>
            <person name="Gaur A."/>
            <person name="Gupta V."/>
            <person name="Kumar D."/>
            <person name="Ravi V."/>
            <person name="Vij S."/>
            <person name="Kapur A."/>
            <person name="Khurana P."/>
            <person name="Khurana P."/>
            <person name="Khurana J.P."/>
            <person name="Tyagi A.K."/>
            <person name="Gaikwad K."/>
            <person name="Singh A."/>
            <person name="Dalal V."/>
            <person name="Srivastava S."/>
            <person name="Dixit A."/>
            <person name="Pal A.K."/>
            <person name="Ghazi I.A."/>
            <person name="Yadav M."/>
            <person name="Pandit A."/>
            <person name="Bhargava A."/>
            <person name="Sureshbabu K."/>
            <person name="Batra K."/>
            <person name="Sharma T.R."/>
            <person name="Mohapatra T."/>
            <person name="Singh N.K."/>
            <person name="Messing J."/>
            <person name="Nelson A.B."/>
            <person name="Fuks G."/>
            <person name="Kavchok S."/>
            <person name="Keizer G."/>
            <person name="Linton E."/>
            <person name="Llaca V."/>
            <person name="Song R."/>
            <person name="Tanyolac B."/>
            <person name="Young S."/>
            <person name="Ho-Il K."/>
            <person name="Hahn J.H."/>
            <person name="Sangsakoo G."/>
            <person name="Vanavichit A."/>
            <person name="de Mattos Luiz.A.T."/>
            <person name="Zimmer P.D."/>
            <person name="Malone G."/>
            <person name="Dellagostin O."/>
            <person name="de Oliveira A.C."/>
            <person name="Bevan M."/>
            <person name="Bancroft I."/>
            <person name="Minx P."/>
            <person name="Cordum H."/>
            <person name="Wilson R."/>
            <person name="Cheng Z."/>
            <person name="Jin W."/>
            <person name="Jiang J."/>
            <person name="Leong S.A."/>
            <person name="Iwama H."/>
            <person name="Gojobori T."/>
            <person name="Itoh T."/>
            <person name="Niimura Y."/>
            <person name="Fujii Y."/>
            <person name="Habara T."/>
            <person name="Sakai H."/>
            <person name="Sato Y."/>
            <person name="Wilson G."/>
            <person name="Kumar K."/>
            <person name="McCouch S."/>
            <person name="Juretic N."/>
            <person name="Hoen D."/>
            <person name="Wright S."/>
            <person name="Bruskiewich R."/>
            <person name="Bureau T."/>
            <person name="Miyao A."/>
            <person name="Hirochika H."/>
            <person name="Nishikawa T."/>
            <person name="Kadowaki K."/>
            <person name="Sugiura M."/>
            <person name="Burr B."/>
            <person name="Sasaki T."/>
        </authorList>
    </citation>
    <scope>NUCLEOTIDE SEQUENCE [LARGE SCALE GENOMIC DNA]</scope>
    <source>
        <strain evidence="5">cv. Nipponbare</strain>
    </source>
</reference>
<reference evidence="3" key="1">
    <citation type="submission" date="2001-04" db="EMBL/GenBank/DDBJ databases">
        <title>Oryza sativa nipponbare(GA3) genomic DNA, chromosome 6, PAC clone:P0025G03.</title>
        <authorList>
            <person name="Sasaki T."/>
            <person name="Matsumoto T."/>
            <person name="Yamamoto K."/>
        </authorList>
    </citation>
    <scope>NUCLEOTIDE SEQUENCE</scope>
</reference>
<dbReference type="Pfam" id="PF01221">
    <property type="entry name" value="Dynein_light"/>
    <property type="match status" value="1"/>
</dbReference>
<dbReference type="InterPro" id="IPR001372">
    <property type="entry name" value="Dynein_light_chain_typ-1/2"/>
</dbReference>